<sequence length="500" mass="54491">MAALRINILSNYAGQAWMALMGVVFVPLYIRILGIEAFGLIGLMLSIQALSMVLDLGMGGAMNRELSRRIHDADAAHTLRDLVRTFEWLVWPIAALVAVLIWLASNPLSNHWLHPEHLSHAETAHATAIMGLAVALQWPSSFYANGLSGLERQPVLNLINAVFATLRGAGVLAVLYWVSPTISAFMWWYAAMGACQSLVSAATLWRVLPPGPQRRAVFCAEELHATKRFAGGLVAIMVLAVMVTQLDRVVISAVLPLAELGYFSLAMSVAAGMGRMIQPMFNALYPRYSRLVSLNQQESLTHLYHLSNQCLAAVVAAVAAMLMIFGRDVLYLWTGDATTASRLALTLSILVAGTALNGMMNLPYALQLAYGWTRLAVSTNLMALVLGIPFCIWAVEHHGIVGAAYLWFTINLGFVMIGIPLMHRRLLRGELVRWYVADMLPPVIAAAMLALLAAWLLPALSRSLQGIVQLALVSGATLISAAMAAPLVRQHLTEWLVSRR</sequence>
<keyword evidence="3 6" id="KW-0812">Transmembrane</keyword>
<accession>A0A370XA43</accession>
<protein>
    <recommendedName>
        <fullName evidence="9">Polysaccharide biosynthesis protein</fullName>
    </recommendedName>
</protein>
<feature type="transmembrane region" description="Helical" evidence="6">
    <location>
        <begin position="124"/>
        <end position="143"/>
    </location>
</feature>
<feature type="transmembrane region" description="Helical" evidence="6">
    <location>
        <begin position="155"/>
        <end position="179"/>
    </location>
</feature>
<feature type="transmembrane region" description="Helical" evidence="6">
    <location>
        <begin position="38"/>
        <end position="61"/>
    </location>
</feature>
<keyword evidence="2" id="KW-1003">Cell membrane</keyword>
<organism evidence="7 8">
    <name type="scientific">Dyella psychrodurans</name>
    <dbReference type="NCBI Taxonomy" id="1927960"/>
    <lineage>
        <taxon>Bacteria</taxon>
        <taxon>Pseudomonadati</taxon>
        <taxon>Pseudomonadota</taxon>
        <taxon>Gammaproteobacteria</taxon>
        <taxon>Lysobacterales</taxon>
        <taxon>Rhodanobacteraceae</taxon>
        <taxon>Dyella</taxon>
    </lineage>
</organism>
<proteinExistence type="predicted"/>
<gene>
    <name evidence="7" type="ORF">DWU99_07115</name>
</gene>
<evidence type="ECO:0008006" key="9">
    <source>
        <dbReference type="Google" id="ProtNLM"/>
    </source>
</evidence>
<evidence type="ECO:0000256" key="2">
    <source>
        <dbReference type="ARBA" id="ARBA00022475"/>
    </source>
</evidence>
<dbReference type="InterPro" id="IPR002797">
    <property type="entry name" value="Polysacc_synth"/>
</dbReference>
<evidence type="ECO:0000256" key="3">
    <source>
        <dbReference type="ARBA" id="ARBA00022692"/>
    </source>
</evidence>
<dbReference type="OrthoDB" id="653189at2"/>
<name>A0A370XA43_9GAMM</name>
<feature type="transmembrane region" description="Helical" evidence="6">
    <location>
        <begin position="261"/>
        <end position="285"/>
    </location>
</feature>
<dbReference type="PANTHER" id="PTHR30250">
    <property type="entry name" value="PST FAMILY PREDICTED COLANIC ACID TRANSPORTER"/>
    <property type="match status" value="1"/>
</dbReference>
<keyword evidence="5 6" id="KW-0472">Membrane</keyword>
<dbReference type="PANTHER" id="PTHR30250:SF26">
    <property type="entry name" value="PSMA PROTEIN"/>
    <property type="match status" value="1"/>
</dbReference>
<feature type="transmembrane region" description="Helical" evidence="6">
    <location>
        <begin position="229"/>
        <end position="255"/>
    </location>
</feature>
<keyword evidence="4 6" id="KW-1133">Transmembrane helix</keyword>
<feature type="transmembrane region" description="Helical" evidence="6">
    <location>
        <begin position="401"/>
        <end position="422"/>
    </location>
</feature>
<keyword evidence="8" id="KW-1185">Reference proteome</keyword>
<reference evidence="7 8" key="1">
    <citation type="submission" date="2018-07" db="EMBL/GenBank/DDBJ databases">
        <title>Dyella monticola sp. nov. and Dyella psychrodurans sp. nov. isolated from monsoon evergreen broad-leaved forest soil of Dinghu Mountain, China.</title>
        <authorList>
            <person name="Gao Z."/>
            <person name="Qiu L."/>
        </authorList>
    </citation>
    <scope>NUCLEOTIDE SEQUENCE [LARGE SCALE GENOMIC DNA]</scope>
    <source>
        <strain evidence="7 8">4MSK11</strain>
    </source>
</reference>
<evidence type="ECO:0000313" key="8">
    <source>
        <dbReference type="Proteomes" id="UP000255334"/>
    </source>
</evidence>
<feature type="transmembrane region" description="Helical" evidence="6">
    <location>
        <begin position="434"/>
        <end position="455"/>
    </location>
</feature>
<comment type="subcellular location">
    <subcellularLocation>
        <location evidence="1">Cell membrane</location>
        <topology evidence="1">Multi-pass membrane protein</topology>
    </subcellularLocation>
</comment>
<evidence type="ECO:0000256" key="6">
    <source>
        <dbReference type="SAM" id="Phobius"/>
    </source>
</evidence>
<feature type="transmembrane region" description="Helical" evidence="6">
    <location>
        <begin position="306"/>
        <end position="325"/>
    </location>
</feature>
<dbReference type="Proteomes" id="UP000255334">
    <property type="component" value="Unassembled WGS sequence"/>
</dbReference>
<dbReference type="Pfam" id="PF01943">
    <property type="entry name" value="Polysacc_synt"/>
    <property type="match status" value="1"/>
</dbReference>
<evidence type="ECO:0000313" key="7">
    <source>
        <dbReference type="EMBL" id="RDS85294.1"/>
    </source>
</evidence>
<feature type="transmembrane region" description="Helical" evidence="6">
    <location>
        <begin position="12"/>
        <end position="32"/>
    </location>
</feature>
<evidence type="ECO:0000256" key="1">
    <source>
        <dbReference type="ARBA" id="ARBA00004651"/>
    </source>
</evidence>
<feature type="transmembrane region" description="Helical" evidence="6">
    <location>
        <begin position="185"/>
        <end position="208"/>
    </location>
</feature>
<dbReference type="EMBL" id="QRBF01000002">
    <property type="protein sequence ID" value="RDS85294.1"/>
    <property type="molecule type" value="Genomic_DNA"/>
</dbReference>
<dbReference type="RefSeq" id="WP_115477335.1">
    <property type="nucleotide sequence ID" value="NZ_QRBF01000002.1"/>
</dbReference>
<feature type="transmembrane region" description="Helical" evidence="6">
    <location>
        <begin position="82"/>
        <end position="104"/>
    </location>
</feature>
<feature type="transmembrane region" description="Helical" evidence="6">
    <location>
        <begin position="375"/>
        <end position="395"/>
    </location>
</feature>
<dbReference type="InterPro" id="IPR050833">
    <property type="entry name" value="Poly_Biosynth_Transport"/>
</dbReference>
<feature type="transmembrane region" description="Helical" evidence="6">
    <location>
        <begin position="467"/>
        <end position="488"/>
    </location>
</feature>
<evidence type="ECO:0000256" key="5">
    <source>
        <dbReference type="ARBA" id="ARBA00023136"/>
    </source>
</evidence>
<comment type="caution">
    <text evidence="7">The sequence shown here is derived from an EMBL/GenBank/DDBJ whole genome shotgun (WGS) entry which is preliminary data.</text>
</comment>
<evidence type="ECO:0000256" key="4">
    <source>
        <dbReference type="ARBA" id="ARBA00022989"/>
    </source>
</evidence>
<dbReference type="GO" id="GO:0005886">
    <property type="term" value="C:plasma membrane"/>
    <property type="evidence" value="ECO:0007669"/>
    <property type="project" value="UniProtKB-SubCell"/>
</dbReference>
<feature type="transmembrane region" description="Helical" evidence="6">
    <location>
        <begin position="345"/>
        <end position="363"/>
    </location>
</feature>
<dbReference type="AlphaFoldDB" id="A0A370XA43"/>